<sequence>MAFVPTLDVRPIVPVGGIAFLLGWAMLFFAACFGDSHAR</sequence>
<evidence type="ECO:0000313" key="2">
    <source>
        <dbReference type="EMBL" id="SAM65948.1"/>
    </source>
</evidence>
<protein>
    <submittedName>
        <fullName evidence="2">Uncharacterized protein</fullName>
    </submittedName>
</protein>
<keyword evidence="1" id="KW-0472">Membrane</keyword>
<dbReference type="EMBL" id="FKLO01000049">
    <property type="protein sequence ID" value="SAM65948.1"/>
    <property type="molecule type" value="Genomic_DNA"/>
</dbReference>
<feature type="transmembrane region" description="Helical" evidence="1">
    <location>
        <begin position="12"/>
        <end position="33"/>
    </location>
</feature>
<organism evidence="2 3">
    <name type="scientific">Cardiobacterium hominis</name>
    <dbReference type="NCBI Taxonomy" id="2718"/>
    <lineage>
        <taxon>Bacteria</taxon>
        <taxon>Pseudomonadati</taxon>
        <taxon>Pseudomonadota</taxon>
        <taxon>Gammaproteobacteria</taxon>
        <taxon>Cardiobacteriales</taxon>
        <taxon>Cardiobacteriaceae</taxon>
        <taxon>Cardiobacterium</taxon>
    </lineage>
</organism>
<name>A0A1C3H4X6_9GAMM</name>
<gene>
    <name evidence="2" type="ORF">CHUV0807_1433</name>
</gene>
<keyword evidence="1" id="KW-1133">Transmembrane helix</keyword>
<accession>A0A1C3H4X6</accession>
<keyword evidence="1" id="KW-0812">Transmembrane</keyword>
<dbReference type="AlphaFoldDB" id="A0A1C3H4X6"/>
<proteinExistence type="predicted"/>
<evidence type="ECO:0000256" key="1">
    <source>
        <dbReference type="SAM" id="Phobius"/>
    </source>
</evidence>
<evidence type="ECO:0000313" key="3">
    <source>
        <dbReference type="Proteomes" id="UP000190837"/>
    </source>
</evidence>
<reference evidence="3" key="1">
    <citation type="submission" date="2016-04" db="EMBL/GenBank/DDBJ databases">
        <authorList>
            <person name="Tagini F."/>
        </authorList>
    </citation>
    <scope>NUCLEOTIDE SEQUENCE [LARGE SCALE GENOMIC DNA]</scope>
    <source>
        <strain evidence="3">CHUV0807</strain>
    </source>
</reference>
<dbReference type="Proteomes" id="UP000190837">
    <property type="component" value="Unassembled WGS sequence"/>
</dbReference>